<dbReference type="AlphaFoldDB" id="A0A4R8DTK5"/>
<dbReference type="Proteomes" id="UP000294498">
    <property type="component" value="Unassembled WGS sequence"/>
</dbReference>
<comment type="caution">
    <text evidence="1">The sequence shown here is derived from an EMBL/GenBank/DDBJ whole genome shotgun (WGS) entry which is preliminary data.</text>
</comment>
<keyword evidence="2" id="KW-1185">Reference proteome</keyword>
<sequence length="77" mass="8744">MRMATVNTPKRDLSRWMGYPLVALLVAGVLWRVEVETRMSQTVTAPQNCPSTQVREEFTGTWEEVVTAIPALIRQLL</sequence>
<name>A0A4R8DTK5_9BACT</name>
<organism evidence="1 2">
    <name type="scientific">Dinghuibacter silviterrae</name>
    <dbReference type="NCBI Taxonomy" id="1539049"/>
    <lineage>
        <taxon>Bacteria</taxon>
        <taxon>Pseudomonadati</taxon>
        <taxon>Bacteroidota</taxon>
        <taxon>Chitinophagia</taxon>
        <taxon>Chitinophagales</taxon>
        <taxon>Chitinophagaceae</taxon>
        <taxon>Dinghuibacter</taxon>
    </lineage>
</organism>
<evidence type="ECO:0000313" key="2">
    <source>
        <dbReference type="Proteomes" id="UP000294498"/>
    </source>
</evidence>
<proteinExistence type="predicted"/>
<evidence type="ECO:0000313" key="1">
    <source>
        <dbReference type="EMBL" id="TDX01630.1"/>
    </source>
</evidence>
<reference evidence="1 2" key="1">
    <citation type="submission" date="2019-03" db="EMBL/GenBank/DDBJ databases">
        <title>Genomic Encyclopedia of Type Strains, Phase IV (KMG-IV): sequencing the most valuable type-strain genomes for metagenomic binning, comparative biology and taxonomic classification.</title>
        <authorList>
            <person name="Goeker M."/>
        </authorList>
    </citation>
    <scope>NUCLEOTIDE SEQUENCE [LARGE SCALE GENOMIC DNA]</scope>
    <source>
        <strain evidence="1 2">DSM 100059</strain>
    </source>
</reference>
<protein>
    <submittedName>
        <fullName evidence="1">Uncharacterized protein</fullName>
    </submittedName>
</protein>
<gene>
    <name evidence="1" type="ORF">EDB95_2671</name>
</gene>
<accession>A0A4R8DTK5</accession>
<dbReference type="EMBL" id="SODV01000001">
    <property type="protein sequence ID" value="TDX01630.1"/>
    <property type="molecule type" value="Genomic_DNA"/>
</dbReference>